<accession>A0A835AY51</accession>
<proteinExistence type="inferred from homology"/>
<dbReference type="Proteomes" id="UP000636709">
    <property type="component" value="Unassembled WGS sequence"/>
</dbReference>
<dbReference type="EC" id="3.2.2.22" evidence="1"/>
<reference evidence="2" key="1">
    <citation type="submission" date="2020-07" db="EMBL/GenBank/DDBJ databases">
        <title>Genome sequence and genetic diversity analysis of an under-domesticated orphan crop, white fonio (Digitaria exilis).</title>
        <authorList>
            <person name="Bennetzen J.L."/>
            <person name="Chen S."/>
            <person name="Ma X."/>
            <person name="Wang X."/>
            <person name="Yssel A.E.J."/>
            <person name="Chaluvadi S.R."/>
            <person name="Johnson M."/>
            <person name="Gangashetty P."/>
            <person name="Hamidou F."/>
            <person name="Sanogo M.D."/>
            <person name="Zwaenepoel A."/>
            <person name="Wallace J."/>
            <person name="Van De Peer Y."/>
            <person name="Van Deynze A."/>
        </authorList>
    </citation>
    <scope>NUCLEOTIDE SEQUENCE</scope>
    <source>
        <tissue evidence="2">Leaves</tissue>
    </source>
</reference>
<dbReference type="GO" id="GO:0017148">
    <property type="term" value="P:negative regulation of translation"/>
    <property type="evidence" value="ECO:0007669"/>
    <property type="project" value="UniProtKB-KW"/>
</dbReference>
<keyword evidence="3" id="KW-1185">Reference proteome</keyword>
<sequence>MAPPEPGDGRTPISGRGGGGVYLQEVIPEPAARFDLSDTVNLHINYAKCLKQITEVVSSGIKFSLISEDGVKREVPVTQGLDHTPNGAFVIELTYGNARLWLVCDKYQLWFSGIVTNGGKKYELDMEERPKVMVGSGSLHSDGAYPNLLGDSVHICKIGFQSLLHAFRILASYAEGTEKHKEAIAVILVMFFEAPRLQELYDLSLRLLEDKLDEQVGATNRNLINTVP</sequence>
<protein>
    <recommendedName>
        <fullName evidence="1">rRNA N-glycosylase</fullName>
        <ecNumber evidence="1">3.2.2.22</ecNumber>
    </recommendedName>
</protein>
<dbReference type="EMBL" id="JACEFO010002299">
    <property type="protein sequence ID" value="KAF8667515.1"/>
    <property type="molecule type" value="Genomic_DNA"/>
</dbReference>
<keyword evidence="1" id="KW-0611">Plant defense</keyword>
<evidence type="ECO:0000313" key="3">
    <source>
        <dbReference type="Proteomes" id="UP000636709"/>
    </source>
</evidence>
<evidence type="ECO:0000313" key="2">
    <source>
        <dbReference type="EMBL" id="KAF8667515.1"/>
    </source>
</evidence>
<keyword evidence="1" id="KW-0800">Toxin</keyword>
<gene>
    <name evidence="2" type="ORF">HU200_052710</name>
</gene>
<name>A0A835AY51_9POAL</name>
<comment type="similarity">
    <text evidence="1">Belongs to the ribosome-inactivating protein family.</text>
</comment>
<comment type="catalytic activity">
    <reaction evidence="1">
        <text>Endohydrolysis of the N-glycosidic bond at one specific adenosine on the 28S rRNA.</text>
        <dbReference type="EC" id="3.2.2.22"/>
    </reaction>
</comment>
<dbReference type="InterPro" id="IPR001574">
    <property type="entry name" value="Ribosome_inactivat_prot"/>
</dbReference>
<dbReference type="OrthoDB" id="10629756at2759"/>
<dbReference type="Gene3D" id="3.40.420.10">
    <property type="entry name" value="Ricin (A subunit), domain 1"/>
    <property type="match status" value="1"/>
</dbReference>
<dbReference type="GO" id="GO:0030598">
    <property type="term" value="F:rRNA N-glycosylase activity"/>
    <property type="evidence" value="ECO:0007669"/>
    <property type="project" value="UniProtKB-EC"/>
</dbReference>
<dbReference type="GO" id="GO:0090729">
    <property type="term" value="F:toxin activity"/>
    <property type="evidence" value="ECO:0007669"/>
    <property type="project" value="UniProtKB-KW"/>
</dbReference>
<dbReference type="AlphaFoldDB" id="A0A835AY51"/>
<dbReference type="GO" id="GO:0006952">
    <property type="term" value="P:defense response"/>
    <property type="evidence" value="ECO:0007669"/>
    <property type="project" value="UniProtKB-KW"/>
</dbReference>
<organism evidence="2 3">
    <name type="scientific">Digitaria exilis</name>
    <dbReference type="NCBI Taxonomy" id="1010633"/>
    <lineage>
        <taxon>Eukaryota</taxon>
        <taxon>Viridiplantae</taxon>
        <taxon>Streptophyta</taxon>
        <taxon>Embryophyta</taxon>
        <taxon>Tracheophyta</taxon>
        <taxon>Spermatophyta</taxon>
        <taxon>Magnoliopsida</taxon>
        <taxon>Liliopsida</taxon>
        <taxon>Poales</taxon>
        <taxon>Poaceae</taxon>
        <taxon>PACMAD clade</taxon>
        <taxon>Panicoideae</taxon>
        <taxon>Panicodae</taxon>
        <taxon>Paniceae</taxon>
        <taxon>Anthephorinae</taxon>
        <taxon>Digitaria</taxon>
    </lineage>
</organism>
<dbReference type="SUPFAM" id="SSF56371">
    <property type="entry name" value="Ribosome inactivating proteins (RIP)"/>
    <property type="match status" value="1"/>
</dbReference>
<keyword evidence="1" id="KW-0652">Protein synthesis inhibitor</keyword>
<dbReference type="InterPro" id="IPR036041">
    <property type="entry name" value="Ribosome-inact_prot_sf"/>
</dbReference>
<evidence type="ECO:0000256" key="1">
    <source>
        <dbReference type="RuleBase" id="RU004915"/>
    </source>
</evidence>
<keyword evidence="1" id="KW-0378">Hydrolase</keyword>
<dbReference type="InterPro" id="IPR016138">
    <property type="entry name" value="Ribosome_inactivat_prot_sub1"/>
</dbReference>
<dbReference type="Pfam" id="PF00161">
    <property type="entry name" value="RIP"/>
    <property type="match status" value="1"/>
</dbReference>
<comment type="caution">
    <text evidence="2">The sequence shown here is derived from an EMBL/GenBank/DDBJ whole genome shotgun (WGS) entry which is preliminary data.</text>
</comment>